<keyword evidence="5" id="KW-1185">Reference proteome</keyword>
<evidence type="ECO:0000313" key="3">
    <source>
        <dbReference type="EMBL" id="CBZ54233.1"/>
    </source>
</evidence>
<evidence type="ECO:0000256" key="2">
    <source>
        <dbReference type="SAM" id="MobiDB-lite"/>
    </source>
</evidence>
<reference evidence="3" key="2">
    <citation type="submission" date="2011-03" db="EMBL/GenBank/DDBJ databases">
        <title>Comparative genomics and transcriptomics of Neospora caninum and Toxoplasma gondii.</title>
        <authorList>
            <person name="Reid A.J."/>
            <person name="Sohal A."/>
            <person name="Harris D."/>
            <person name="Quail M."/>
            <person name="Sanders M."/>
            <person name="Berriman M."/>
            <person name="Wastling J.M."/>
            <person name="Pain A."/>
        </authorList>
    </citation>
    <scope>NUCLEOTIDE SEQUENCE</scope>
    <source>
        <strain evidence="3">Liverpool</strain>
    </source>
</reference>
<sequence>MESMSFSGRTEDDKNFRGRPASGRTCVESHLGPHVYYREKLVSTSRSEPELPASLSVSTGNRSPHSSSEQESLPSSPNYTLSHLRCRSCGRSQGRNRSPPVPSTVNWSPVSGVATSDVERYPGNMTKSDRETVCHRWTTRFRVSAPQVAEYGAFFDNELINVQLTQRDLEELMVLVRREQETRLRRRVYPKENLGAVVEEQRQQIRVLSSELKRTQAALEEKTFLLDHEKGRSDALARQLRMLRKLRLSEKQEQQENLRNAECKLEKDLEKYVEAAHSQGLSFFDRTTESGTREADQPHDSFSAFTEGENFLTSFGAGEEHMIHVEEPSGVEEGWYDDSYTREVPSELYSGENGGSAGA</sequence>
<protein>
    <submittedName>
        <fullName evidence="3">Uncharacterized protein</fullName>
    </submittedName>
</protein>
<dbReference type="AlphaFoldDB" id="F0VLV5"/>
<proteinExistence type="predicted"/>
<gene>
    <name evidence="4" type="ORF">BN1204_046650</name>
    <name evidence="3" type="ORF">NCLIV_046650</name>
</gene>
<accession>F0VLV5</accession>
<reference evidence="4" key="4">
    <citation type="journal article" date="2015" name="PLoS ONE">
        <title>Comprehensive Evaluation of Toxoplasma gondii VEG and Neospora caninum LIV Genomes with Tachyzoite Stage Transcriptome and Proteome Defines Novel Transcript Features.</title>
        <authorList>
            <person name="Ramaprasad A."/>
            <person name="Mourier T."/>
            <person name="Naeem R."/>
            <person name="Malas T.B."/>
            <person name="Moussa E."/>
            <person name="Panigrahi A."/>
            <person name="Vermont S.J."/>
            <person name="Otto T.D."/>
            <person name="Wastling J."/>
            <person name="Pain A."/>
        </authorList>
    </citation>
    <scope>NUCLEOTIDE SEQUENCE</scope>
    <source>
        <strain evidence="4">Liverpool</strain>
    </source>
</reference>
<dbReference type="Proteomes" id="UP000007494">
    <property type="component" value="Chromosome X"/>
</dbReference>
<evidence type="ECO:0000313" key="4">
    <source>
        <dbReference type="EMBL" id="CEL68935.1"/>
    </source>
</evidence>
<feature type="region of interest" description="Disordered" evidence="2">
    <location>
        <begin position="326"/>
        <end position="359"/>
    </location>
</feature>
<dbReference type="EMBL" id="FR823391">
    <property type="protein sequence ID" value="CBZ54233.1"/>
    <property type="molecule type" value="Genomic_DNA"/>
</dbReference>
<dbReference type="EMBL" id="LN714485">
    <property type="protein sequence ID" value="CEL68935.1"/>
    <property type="molecule type" value="Genomic_DNA"/>
</dbReference>
<organism evidence="3 5">
    <name type="scientific">Neospora caninum (strain Liverpool)</name>
    <dbReference type="NCBI Taxonomy" id="572307"/>
    <lineage>
        <taxon>Eukaryota</taxon>
        <taxon>Sar</taxon>
        <taxon>Alveolata</taxon>
        <taxon>Apicomplexa</taxon>
        <taxon>Conoidasida</taxon>
        <taxon>Coccidia</taxon>
        <taxon>Eucoccidiorida</taxon>
        <taxon>Eimeriorina</taxon>
        <taxon>Sarcocystidae</taxon>
        <taxon>Neospora</taxon>
    </lineage>
</organism>
<reference evidence="3" key="1">
    <citation type="submission" date="2011-02" db="EMBL/GenBank/DDBJ databases">
        <authorList>
            <person name="Aslett M."/>
        </authorList>
    </citation>
    <scope>NUCLEOTIDE SEQUENCE</scope>
    <source>
        <strain evidence="3">Liverpool</strain>
    </source>
</reference>
<dbReference type="GeneID" id="13442164"/>
<dbReference type="eggNOG" id="ENOG502QZ6G">
    <property type="taxonomic scope" value="Eukaryota"/>
</dbReference>
<dbReference type="OrthoDB" id="330193at2759"/>
<feature type="region of interest" description="Disordered" evidence="2">
    <location>
        <begin position="1"/>
        <end position="124"/>
    </location>
</feature>
<evidence type="ECO:0000256" key="1">
    <source>
        <dbReference type="SAM" id="Coils"/>
    </source>
</evidence>
<feature type="coiled-coil region" evidence="1">
    <location>
        <begin position="191"/>
        <end position="218"/>
    </location>
</feature>
<keyword evidence="1" id="KW-0175">Coiled coil</keyword>
<dbReference type="InParanoid" id="F0VLV5"/>
<dbReference type="RefSeq" id="XP_003884264.1">
    <property type="nucleotide sequence ID" value="XM_003884215.1"/>
</dbReference>
<name>F0VLV5_NEOCL</name>
<feature type="compositionally biased region" description="Low complexity" evidence="2">
    <location>
        <begin position="63"/>
        <end position="77"/>
    </location>
</feature>
<evidence type="ECO:0000313" key="5">
    <source>
        <dbReference type="Proteomes" id="UP000007494"/>
    </source>
</evidence>
<dbReference type="OMA" id="GHERVYY"/>
<dbReference type="VEuPathDB" id="ToxoDB:NCLIV_046650"/>
<reference evidence="5" key="3">
    <citation type="journal article" date="2012" name="PLoS Pathog.">
        <title>Comparative genomics of the apicomplexan parasites Toxoplasma gondii and Neospora caninum: Coccidia differing in host range and transmission strategy.</title>
        <authorList>
            <person name="Reid A.J."/>
            <person name="Vermont S.J."/>
            <person name="Cotton J.A."/>
            <person name="Harris D."/>
            <person name="Hill-Cawthorne G.A."/>
            <person name="Konen-Waisman S."/>
            <person name="Latham S.M."/>
            <person name="Mourier T."/>
            <person name="Norton R."/>
            <person name="Quail M.A."/>
            <person name="Sanders M."/>
            <person name="Shanmugam D."/>
            <person name="Sohal A."/>
            <person name="Wasmuth J.D."/>
            <person name="Brunk B."/>
            <person name="Grigg M.E."/>
            <person name="Howard J.C."/>
            <person name="Parkinson J."/>
            <person name="Roos D.S."/>
            <person name="Trees A.J."/>
            <person name="Berriman M."/>
            <person name="Pain A."/>
            <person name="Wastling J.M."/>
        </authorList>
    </citation>
    <scope>NUCLEOTIDE SEQUENCE [LARGE SCALE GENOMIC DNA]</scope>
    <source>
        <strain evidence="5">Liverpool</strain>
    </source>
</reference>